<feature type="binding site" description="in other chain" evidence="8">
    <location>
        <position position="167"/>
    </location>
    <ligand>
        <name>deamido-NAD(+)</name>
        <dbReference type="ChEBI" id="CHEBI:58437"/>
        <note>ligand shared between two neighboring subunits</note>
    </ligand>
</feature>
<evidence type="ECO:0000256" key="4">
    <source>
        <dbReference type="ARBA" id="ARBA00022741"/>
    </source>
</evidence>
<feature type="binding site" evidence="8">
    <location>
        <begin position="45"/>
        <end position="52"/>
    </location>
    <ligand>
        <name>ATP</name>
        <dbReference type="ChEBI" id="CHEBI:30616"/>
    </ligand>
</feature>
<evidence type="ECO:0000256" key="10">
    <source>
        <dbReference type="RuleBase" id="RU003812"/>
    </source>
</evidence>
<dbReference type="SUPFAM" id="SSF52402">
    <property type="entry name" value="Adenine nucleotide alpha hydrolases-like"/>
    <property type="match status" value="1"/>
</dbReference>
<feature type="binding site" evidence="8">
    <location>
        <position position="183"/>
    </location>
    <ligand>
        <name>ATP</name>
        <dbReference type="ChEBI" id="CHEBI:30616"/>
    </ligand>
</feature>
<evidence type="ECO:0000256" key="8">
    <source>
        <dbReference type="HAMAP-Rule" id="MF_00193"/>
    </source>
</evidence>
<feature type="domain" description="NAD/GMP synthase" evidence="11">
    <location>
        <begin position="23"/>
        <end position="259"/>
    </location>
</feature>
<dbReference type="GO" id="GO:0003952">
    <property type="term" value="F:NAD+ synthase (glutamine-hydrolyzing) activity"/>
    <property type="evidence" value="ECO:0007669"/>
    <property type="project" value="InterPro"/>
</dbReference>
<comment type="caution">
    <text evidence="12">The sequence shown here is derived from an EMBL/GenBank/DDBJ whole genome shotgun (WGS) entry which is preliminary data.</text>
</comment>
<dbReference type="Proteomes" id="UP000307087">
    <property type="component" value="Unassembled WGS sequence"/>
</dbReference>
<evidence type="ECO:0000256" key="7">
    <source>
        <dbReference type="ARBA" id="ARBA00023027"/>
    </source>
</evidence>
<dbReference type="OrthoDB" id="3266517at2"/>
<dbReference type="GO" id="GO:0046872">
    <property type="term" value="F:metal ion binding"/>
    <property type="evidence" value="ECO:0007669"/>
    <property type="project" value="UniProtKB-KW"/>
</dbReference>
<keyword evidence="2 8" id="KW-0436">Ligase</keyword>
<dbReference type="EC" id="6.3.1.5" evidence="8 10"/>
<dbReference type="AlphaFoldDB" id="A0A4S8NLZ1"/>
<comment type="function">
    <text evidence="8">Catalyzes the ATP-dependent amidation of deamido-NAD to form NAD. Uses ammonia as a nitrogen source.</text>
</comment>
<dbReference type="GO" id="GO:0005524">
    <property type="term" value="F:ATP binding"/>
    <property type="evidence" value="ECO:0007669"/>
    <property type="project" value="UniProtKB-UniRule"/>
</dbReference>
<feature type="binding site" evidence="8">
    <location>
        <position position="154"/>
    </location>
    <ligand>
        <name>ATP</name>
        <dbReference type="ChEBI" id="CHEBI:30616"/>
    </ligand>
</feature>
<evidence type="ECO:0000256" key="3">
    <source>
        <dbReference type="ARBA" id="ARBA00022723"/>
    </source>
</evidence>
<evidence type="ECO:0000256" key="2">
    <source>
        <dbReference type="ARBA" id="ARBA00022598"/>
    </source>
</evidence>
<keyword evidence="3 8" id="KW-0479">Metal-binding</keyword>
<evidence type="ECO:0000256" key="5">
    <source>
        <dbReference type="ARBA" id="ARBA00022840"/>
    </source>
</evidence>
<protein>
    <recommendedName>
        <fullName evidence="8 10">NH(3)-dependent NAD(+) synthetase</fullName>
        <ecNumber evidence="8 10">6.3.1.5</ecNumber>
    </recommendedName>
</protein>
<name>A0A4S8NLZ1_9ACTN</name>
<comment type="similarity">
    <text evidence="1 8 9">Belongs to the NAD synthetase family.</text>
</comment>
<organism evidence="12 13">
    <name type="scientific">Nocardioides caeni</name>
    <dbReference type="NCBI Taxonomy" id="574700"/>
    <lineage>
        <taxon>Bacteria</taxon>
        <taxon>Bacillati</taxon>
        <taxon>Actinomycetota</taxon>
        <taxon>Actinomycetes</taxon>
        <taxon>Propionibacteriales</taxon>
        <taxon>Nocardioidaceae</taxon>
        <taxon>Nocardioides</taxon>
    </lineage>
</organism>
<reference evidence="12 13" key="1">
    <citation type="journal article" date="2009" name="Int. J. Syst. Evol. Microbiol.">
        <title>Nocardioides caeni sp. nov., isolated from wastewater.</title>
        <authorList>
            <person name="Yoon J.H."/>
            <person name="Kang S.J."/>
            <person name="Park S."/>
            <person name="Kim W."/>
            <person name="Oh T.K."/>
        </authorList>
    </citation>
    <scope>NUCLEOTIDE SEQUENCE [LARGE SCALE GENOMIC DNA]</scope>
    <source>
        <strain evidence="12 13">DSM 23134</strain>
    </source>
</reference>
<comment type="subunit">
    <text evidence="8">Homodimer.</text>
</comment>
<dbReference type="InterPro" id="IPR014729">
    <property type="entry name" value="Rossmann-like_a/b/a_fold"/>
</dbReference>
<dbReference type="InterPro" id="IPR022926">
    <property type="entry name" value="NH(3)-dep_NAD(+)_synth"/>
</dbReference>
<dbReference type="GO" id="GO:0005737">
    <property type="term" value="C:cytoplasm"/>
    <property type="evidence" value="ECO:0007669"/>
    <property type="project" value="InterPro"/>
</dbReference>
<dbReference type="PANTHER" id="PTHR23090:SF7">
    <property type="entry name" value="NH(3)-DEPENDENT NAD(+) SYNTHETASE"/>
    <property type="match status" value="1"/>
</dbReference>
<evidence type="ECO:0000256" key="1">
    <source>
        <dbReference type="ARBA" id="ARBA00005859"/>
    </source>
</evidence>
<comment type="pathway">
    <text evidence="8">Cofactor biosynthesis; NAD(+) biosynthesis; NAD(+) from deamido-NAD(+) (ammonia route): step 1/1.</text>
</comment>
<accession>A0A4S8NLZ1</accession>
<dbReference type="GO" id="GO:0004359">
    <property type="term" value="F:glutaminase activity"/>
    <property type="evidence" value="ECO:0007669"/>
    <property type="project" value="InterPro"/>
</dbReference>
<evidence type="ECO:0000313" key="12">
    <source>
        <dbReference type="EMBL" id="THV17997.1"/>
    </source>
</evidence>
<evidence type="ECO:0000256" key="6">
    <source>
        <dbReference type="ARBA" id="ARBA00022842"/>
    </source>
</evidence>
<comment type="catalytic activity">
    <reaction evidence="8 10">
        <text>deamido-NAD(+) + NH4(+) + ATP = AMP + diphosphate + NAD(+) + H(+)</text>
        <dbReference type="Rhea" id="RHEA:21188"/>
        <dbReference type="ChEBI" id="CHEBI:15378"/>
        <dbReference type="ChEBI" id="CHEBI:28938"/>
        <dbReference type="ChEBI" id="CHEBI:30616"/>
        <dbReference type="ChEBI" id="CHEBI:33019"/>
        <dbReference type="ChEBI" id="CHEBI:57540"/>
        <dbReference type="ChEBI" id="CHEBI:58437"/>
        <dbReference type="ChEBI" id="CHEBI:456215"/>
        <dbReference type="EC" id="6.3.1.5"/>
    </reaction>
</comment>
<dbReference type="InterPro" id="IPR022310">
    <property type="entry name" value="NAD/GMP_synthase"/>
</dbReference>
<gene>
    <name evidence="8 12" type="primary">nadE</name>
    <name evidence="12" type="ORF">E9934_04060</name>
</gene>
<keyword evidence="7 8" id="KW-0520">NAD</keyword>
<dbReference type="HAMAP" id="MF_00193">
    <property type="entry name" value="NadE_ammonia_dep"/>
    <property type="match status" value="1"/>
</dbReference>
<dbReference type="EMBL" id="STGW01000002">
    <property type="protein sequence ID" value="THV17997.1"/>
    <property type="molecule type" value="Genomic_DNA"/>
</dbReference>
<keyword evidence="13" id="KW-1185">Reference proteome</keyword>
<dbReference type="Gene3D" id="3.40.50.620">
    <property type="entry name" value="HUPs"/>
    <property type="match status" value="1"/>
</dbReference>
<evidence type="ECO:0000256" key="9">
    <source>
        <dbReference type="RuleBase" id="RU003811"/>
    </source>
</evidence>
<dbReference type="GO" id="GO:0009435">
    <property type="term" value="P:NAD+ biosynthetic process"/>
    <property type="evidence" value="ECO:0007669"/>
    <property type="project" value="UniProtKB-UniRule"/>
</dbReference>
<feature type="binding site" evidence="8">
    <location>
        <position position="174"/>
    </location>
    <ligand>
        <name>deamido-NAD(+)</name>
        <dbReference type="ChEBI" id="CHEBI:58437"/>
        <note>ligand shared between two neighboring subunits</note>
    </ligand>
</feature>
<sequence>MVDQTTVRAALGVADEFDATTEVERRIDFLADYLERSGAAGYVLGISGGVDSTVAGRLASIACDRLGRSFTAVRLPYGVQRDEVDAAAAVAFIGPTTTVTIDIKPAVDALHAAINTGDVTVELADFVKGNIKARQRMAAQYAVAGRLGSLVVGTDQASEAVMGFFTKYGDGAFDVGPLLGLTKARVLALGRELGAPAHLVEKVPTADLEDLRPALPDEVAYGVTYAEIDAYLVGDEVGERARTAIEDAYRRTAHKRRLPPGP</sequence>
<dbReference type="Pfam" id="PF02540">
    <property type="entry name" value="NAD_synthase"/>
    <property type="match status" value="1"/>
</dbReference>
<keyword evidence="6 8" id="KW-0460">Magnesium</keyword>
<dbReference type="InterPro" id="IPR003694">
    <property type="entry name" value="NAD_synthase"/>
</dbReference>
<keyword evidence="5 8" id="KW-0067">ATP-binding</keyword>
<feature type="binding site" description="in other chain" evidence="8">
    <location>
        <position position="134"/>
    </location>
    <ligand>
        <name>deamido-NAD(+)</name>
        <dbReference type="ChEBI" id="CHEBI:58437"/>
        <note>ligand shared between two neighboring subunits</note>
    </ligand>
</feature>
<dbReference type="PANTHER" id="PTHR23090">
    <property type="entry name" value="NH 3 /GLUTAMINE-DEPENDENT NAD + SYNTHETASE"/>
    <property type="match status" value="1"/>
</dbReference>
<proteinExistence type="inferred from homology"/>
<dbReference type="UniPathway" id="UPA00253">
    <property type="reaction ID" value="UER00333"/>
</dbReference>
<dbReference type="NCBIfam" id="TIGR00552">
    <property type="entry name" value="nadE"/>
    <property type="match status" value="1"/>
</dbReference>
<dbReference type="GO" id="GO:0008795">
    <property type="term" value="F:NAD+ synthase activity"/>
    <property type="evidence" value="ECO:0007669"/>
    <property type="project" value="UniProtKB-UniRule"/>
</dbReference>
<feature type="binding site" evidence="8">
    <location>
        <position position="51"/>
    </location>
    <ligand>
        <name>Mg(2+)</name>
        <dbReference type="ChEBI" id="CHEBI:18420"/>
    </ligand>
</feature>
<keyword evidence="4 8" id="KW-0547">Nucleotide-binding</keyword>
<feature type="binding site" evidence="8">
    <location>
        <position position="205"/>
    </location>
    <ligand>
        <name>ATP</name>
        <dbReference type="ChEBI" id="CHEBI:30616"/>
    </ligand>
</feature>
<dbReference type="CDD" id="cd00553">
    <property type="entry name" value="NAD_synthase"/>
    <property type="match status" value="1"/>
</dbReference>
<evidence type="ECO:0000259" key="11">
    <source>
        <dbReference type="Pfam" id="PF02540"/>
    </source>
</evidence>
<evidence type="ECO:0000313" key="13">
    <source>
        <dbReference type="Proteomes" id="UP000307087"/>
    </source>
</evidence>
<dbReference type="NCBIfam" id="NF001979">
    <property type="entry name" value="PRK00768.1"/>
    <property type="match status" value="1"/>
</dbReference>
<feature type="binding site" evidence="8">
    <location>
        <position position="159"/>
    </location>
    <ligand>
        <name>Mg(2+)</name>
        <dbReference type="ChEBI" id="CHEBI:18420"/>
    </ligand>
</feature>
<feature type="binding site" description="in other chain" evidence="8">
    <location>
        <begin position="254"/>
        <end position="255"/>
    </location>
    <ligand>
        <name>deamido-NAD(+)</name>
        <dbReference type="ChEBI" id="CHEBI:58437"/>
        <note>ligand shared between two neighboring subunits</note>
    </ligand>
</feature>